<dbReference type="RefSeq" id="XP_025361273.1">
    <property type="nucleotide sequence ID" value="XM_025504470.1"/>
</dbReference>
<keyword evidence="4 7" id="KW-0808">Transferase</keyword>
<dbReference type="AlphaFoldDB" id="A0A316UQS3"/>
<dbReference type="GO" id="GO:1901605">
    <property type="term" value="P:alpha-amino acid metabolic process"/>
    <property type="evidence" value="ECO:0007669"/>
    <property type="project" value="TreeGrafter"/>
</dbReference>
<dbReference type="GeneID" id="37026293"/>
<keyword evidence="5" id="KW-0663">Pyridoxal phosphate</keyword>
<dbReference type="STRING" id="1569628.A0A316UQS3"/>
<keyword evidence="3" id="KW-0032">Aminotransferase</keyword>
<evidence type="ECO:0000256" key="4">
    <source>
        <dbReference type="ARBA" id="ARBA00022679"/>
    </source>
</evidence>
<dbReference type="EMBL" id="KZ819670">
    <property type="protein sequence ID" value="PWN26661.1"/>
    <property type="molecule type" value="Genomic_DNA"/>
</dbReference>
<evidence type="ECO:0000259" key="6">
    <source>
        <dbReference type="Pfam" id="PF00155"/>
    </source>
</evidence>
<sequence length="454" mass="50249">MPGNEQRRVKLSHRARTRPAAGIRTLFPKEKVPGMISLLAGKPNEKSFPFKALTIDTQGADGEDVKLKVDGEELAEALNYGLTPGITGLVQWLMEFQARAHNRPIGPDWRLNLGAGSQDLIIKTFEAMMDRGDVILAEDPVYAGVLPALESQGCRVVPVPTNRDGIIVSQLQHILENWESAPMTKDLPRPKCLYTSPTGGNPSGTTQTEAVKEGVLREAIKHDFTILEDDPYYYLEYPTAGAPASSAVDRPRPRSYWSMDYEWGNGHVVRFESFSKLIGAGLRVGFAMGPAYILDAVDAHTANTNLQPSGLSQVVIYSLLRNWGSEGFYKHVDRTAAMYREKAVRFEECARRILCKPGLARFETPTAGMFLWLELNLPESKADTMAFISEKAVPAGVLAVPGFVFLPLPQRTKYVRVSFSKLADEDFEEACMRLKRAVEACWEEVGESVPEVGV</sequence>
<dbReference type="SUPFAM" id="SSF53383">
    <property type="entry name" value="PLP-dependent transferases"/>
    <property type="match status" value="1"/>
</dbReference>
<evidence type="ECO:0000256" key="2">
    <source>
        <dbReference type="ARBA" id="ARBA00007441"/>
    </source>
</evidence>
<dbReference type="InterPro" id="IPR015421">
    <property type="entry name" value="PyrdxlP-dep_Trfase_major"/>
</dbReference>
<dbReference type="PANTHER" id="PTHR42790:SF19">
    <property type="entry name" value="KYNURENINE_ALPHA-AMINOADIPATE AMINOTRANSFERASE, MITOCHONDRIAL"/>
    <property type="match status" value="1"/>
</dbReference>
<organism evidence="7 8">
    <name type="scientific">Jaminaea rosea</name>
    <dbReference type="NCBI Taxonomy" id="1569628"/>
    <lineage>
        <taxon>Eukaryota</taxon>
        <taxon>Fungi</taxon>
        <taxon>Dikarya</taxon>
        <taxon>Basidiomycota</taxon>
        <taxon>Ustilaginomycotina</taxon>
        <taxon>Exobasidiomycetes</taxon>
        <taxon>Microstromatales</taxon>
        <taxon>Microstromatales incertae sedis</taxon>
        <taxon>Jaminaea</taxon>
    </lineage>
</organism>
<evidence type="ECO:0000256" key="5">
    <source>
        <dbReference type="ARBA" id="ARBA00022898"/>
    </source>
</evidence>
<comment type="cofactor">
    <cofactor evidence="1">
        <name>pyridoxal 5'-phosphate</name>
        <dbReference type="ChEBI" id="CHEBI:597326"/>
    </cofactor>
</comment>
<dbReference type="Gene3D" id="3.40.640.10">
    <property type="entry name" value="Type I PLP-dependent aspartate aminotransferase-like (Major domain)"/>
    <property type="match status" value="1"/>
</dbReference>
<evidence type="ECO:0000313" key="8">
    <source>
        <dbReference type="Proteomes" id="UP000245884"/>
    </source>
</evidence>
<reference evidence="7 8" key="1">
    <citation type="journal article" date="2018" name="Mol. Biol. Evol.">
        <title>Broad Genomic Sampling Reveals a Smut Pathogenic Ancestry of the Fungal Clade Ustilaginomycotina.</title>
        <authorList>
            <person name="Kijpornyongpan T."/>
            <person name="Mondo S.J."/>
            <person name="Barry K."/>
            <person name="Sandor L."/>
            <person name="Lee J."/>
            <person name="Lipzen A."/>
            <person name="Pangilinan J."/>
            <person name="LaButti K."/>
            <person name="Hainaut M."/>
            <person name="Henrissat B."/>
            <person name="Grigoriev I.V."/>
            <person name="Spatafora J.W."/>
            <person name="Aime M.C."/>
        </authorList>
    </citation>
    <scope>NUCLEOTIDE SEQUENCE [LARGE SCALE GENOMIC DNA]</scope>
    <source>
        <strain evidence="7 8">MCA 5214</strain>
    </source>
</reference>
<dbReference type="PANTHER" id="PTHR42790">
    <property type="entry name" value="AMINOTRANSFERASE"/>
    <property type="match status" value="1"/>
</dbReference>
<dbReference type="OrthoDB" id="691673at2759"/>
<keyword evidence="8" id="KW-1185">Reference proteome</keyword>
<evidence type="ECO:0000256" key="1">
    <source>
        <dbReference type="ARBA" id="ARBA00001933"/>
    </source>
</evidence>
<evidence type="ECO:0000256" key="3">
    <source>
        <dbReference type="ARBA" id="ARBA00022576"/>
    </source>
</evidence>
<dbReference type="InterPro" id="IPR050859">
    <property type="entry name" value="Class-I_PLP-dep_aminotransf"/>
</dbReference>
<dbReference type="Pfam" id="PF00155">
    <property type="entry name" value="Aminotran_1_2"/>
    <property type="match status" value="1"/>
</dbReference>
<dbReference type="InterPro" id="IPR004839">
    <property type="entry name" value="Aminotransferase_I/II_large"/>
</dbReference>
<dbReference type="GO" id="GO:0030170">
    <property type="term" value="F:pyridoxal phosphate binding"/>
    <property type="evidence" value="ECO:0007669"/>
    <property type="project" value="InterPro"/>
</dbReference>
<dbReference type="CDD" id="cd00609">
    <property type="entry name" value="AAT_like"/>
    <property type="match status" value="1"/>
</dbReference>
<proteinExistence type="inferred from homology"/>
<dbReference type="InterPro" id="IPR015424">
    <property type="entry name" value="PyrdxlP-dep_Trfase"/>
</dbReference>
<accession>A0A316UQS3</accession>
<protein>
    <submittedName>
        <fullName evidence="7">PLP-dependent transferase</fullName>
    </submittedName>
</protein>
<feature type="domain" description="Aminotransferase class I/classII large" evidence="6">
    <location>
        <begin position="77"/>
        <end position="434"/>
    </location>
</feature>
<evidence type="ECO:0000313" key="7">
    <source>
        <dbReference type="EMBL" id="PWN26661.1"/>
    </source>
</evidence>
<gene>
    <name evidence="7" type="ORF">BDZ90DRAFT_221334</name>
</gene>
<dbReference type="GO" id="GO:0008483">
    <property type="term" value="F:transaminase activity"/>
    <property type="evidence" value="ECO:0007669"/>
    <property type="project" value="UniProtKB-KW"/>
</dbReference>
<comment type="similarity">
    <text evidence="2">Belongs to the class-I pyridoxal-phosphate-dependent aminotransferase family.</text>
</comment>
<dbReference type="Proteomes" id="UP000245884">
    <property type="component" value="Unassembled WGS sequence"/>
</dbReference>
<name>A0A316UQS3_9BASI</name>